<keyword evidence="4" id="KW-1185">Reference proteome</keyword>
<feature type="coiled-coil region" evidence="1">
    <location>
        <begin position="74"/>
        <end position="115"/>
    </location>
</feature>
<name>A0ABU6QKM7_9FABA</name>
<keyword evidence="1" id="KW-0175">Coiled coil</keyword>
<protein>
    <submittedName>
        <fullName evidence="3">Uncharacterized protein</fullName>
    </submittedName>
</protein>
<evidence type="ECO:0000313" key="4">
    <source>
        <dbReference type="Proteomes" id="UP001341840"/>
    </source>
</evidence>
<evidence type="ECO:0000313" key="3">
    <source>
        <dbReference type="EMBL" id="MED6112524.1"/>
    </source>
</evidence>
<organism evidence="3 4">
    <name type="scientific">Stylosanthes scabra</name>
    <dbReference type="NCBI Taxonomy" id="79078"/>
    <lineage>
        <taxon>Eukaryota</taxon>
        <taxon>Viridiplantae</taxon>
        <taxon>Streptophyta</taxon>
        <taxon>Embryophyta</taxon>
        <taxon>Tracheophyta</taxon>
        <taxon>Spermatophyta</taxon>
        <taxon>Magnoliopsida</taxon>
        <taxon>eudicotyledons</taxon>
        <taxon>Gunneridae</taxon>
        <taxon>Pentapetalae</taxon>
        <taxon>rosids</taxon>
        <taxon>fabids</taxon>
        <taxon>Fabales</taxon>
        <taxon>Fabaceae</taxon>
        <taxon>Papilionoideae</taxon>
        <taxon>50 kb inversion clade</taxon>
        <taxon>dalbergioids sensu lato</taxon>
        <taxon>Dalbergieae</taxon>
        <taxon>Pterocarpus clade</taxon>
        <taxon>Stylosanthes</taxon>
    </lineage>
</organism>
<reference evidence="3 4" key="1">
    <citation type="journal article" date="2023" name="Plants (Basel)">
        <title>Bridging the Gap: Combining Genomics and Transcriptomics Approaches to Understand Stylosanthes scabra, an Orphan Legume from the Brazilian Caatinga.</title>
        <authorList>
            <person name="Ferreira-Neto J.R.C."/>
            <person name="da Silva M.D."/>
            <person name="Binneck E."/>
            <person name="de Melo N.F."/>
            <person name="da Silva R.H."/>
            <person name="de Melo A.L.T.M."/>
            <person name="Pandolfi V."/>
            <person name="Bustamante F.O."/>
            <person name="Brasileiro-Vidal A.C."/>
            <person name="Benko-Iseppon A.M."/>
        </authorList>
    </citation>
    <scope>NUCLEOTIDE SEQUENCE [LARGE SCALE GENOMIC DNA]</scope>
    <source>
        <tissue evidence="3">Leaves</tissue>
    </source>
</reference>
<evidence type="ECO:0000256" key="2">
    <source>
        <dbReference type="SAM" id="MobiDB-lite"/>
    </source>
</evidence>
<dbReference type="EMBL" id="JASCZI010000581">
    <property type="protein sequence ID" value="MED6112524.1"/>
    <property type="molecule type" value="Genomic_DNA"/>
</dbReference>
<sequence length="212" mass="24565">MDMASSGSGMEHVETQRGRDAIPAQWGSKKVRSSSEPRDKDFTLLEKRVSLLEDVLSTMDERFQRIEHDKETLEAHVLEELDALKESMLQIEEKLENALKLFEKAQVRFEEARSQPTIVRETTKIDLPKPKEFKGIRDAREVENFLWWGRQGKEFLINQERRKIHFKKGVQEKKKAFVPKGGCFVCKGPYQMKDCPKLGTLASIAEEREARS</sequence>
<feature type="region of interest" description="Disordered" evidence="2">
    <location>
        <begin position="1"/>
        <end position="39"/>
    </location>
</feature>
<proteinExistence type="predicted"/>
<dbReference type="Proteomes" id="UP001341840">
    <property type="component" value="Unassembled WGS sequence"/>
</dbReference>
<feature type="compositionally biased region" description="Basic and acidic residues" evidence="2">
    <location>
        <begin position="11"/>
        <end position="20"/>
    </location>
</feature>
<gene>
    <name evidence="3" type="ORF">PIB30_062483</name>
</gene>
<evidence type="ECO:0000256" key="1">
    <source>
        <dbReference type="SAM" id="Coils"/>
    </source>
</evidence>
<comment type="caution">
    <text evidence="3">The sequence shown here is derived from an EMBL/GenBank/DDBJ whole genome shotgun (WGS) entry which is preliminary data.</text>
</comment>
<accession>A0ABU6QKM7</accession>